<dbReference type="PANTHER" id="PTHR23508">
    <property type="entry name" value="CARBOXYLIC ACID TRANSPORTER PROTEIN HOMOLOG"/>
    <property type="match status" value="1"/>
</dbReference>
<reference evidence="7 8" key="1">
    <citation type="submission" date="2016-01" db="EMBL/GenBank/DDBJ databases">
        <authorList>
            <person name="Oliw E.H."/>
        </authorList>
    </citation>
    <scope>NUCLEOTIDE SEQUENCE [LARGE SCALE GENOMIC DNA]</scope>
    <source>
        <strain evidence="7">LMG 22029</strain>
    </source>
</reference>
<dbReference type="PANTHER" id="PTHR23508:SF10">
    <property type="entry name" value="CARBOXYLIC ACID TRANSPORTER PROTEIN HOMOLOG"/>
    <property type="match status" value="1"/>
</dbReference>
<dbReference type="InterPro" id="IPR036259">
    <property type="entry name" value="MFS_trans_sf"/>
</dbReference>
<dbReference type="Proteomes" id="UP000054893">
    <property type="component" value="Unassembled WGS sequence"/>
</dbReference>
<feature type="transmembrane region" description="Helical" evidence="5">
    <location>
        <begin position="41"/>
        <end position="62"/>
    </location>
</feature>
<keyword evidence="2 5" id="KW-0812">Transmembrane</keyword>
<dbReference type="AlphaFoldDB" id="A0A158GEC3"/>
<evidence type="ECO:0000256" key="1">
    <source>
        <dbReference type="ARBA" id="ARBA00004141"/>
    </source>
</evidence>
<evidence type="ECO:0000256" key="5">
    <source>
        <dbReference type="SAM" id="Phobius"/>
    </source>
</evidence>
<keyword evidence="3 5" id="KW-1133">Transmembrane helix</keyword>
<evidence type="ECO:0000259" key="6">
    <source>
        <dbReference type="PROSITE" id="PS50850"/>
    </source>
</evidence>
<proteinExistence type="predicted"/>
<evidence type="ECO:0000256" key="4">
    <source>
        <dbReference type="ARBA" id="ARBA00023136"/>
    </source>
</evidence>
<dbReference type="PROSITE" id="PS00216">
    <property type="entry name" value="SUGAR_TRANSPORT_1"/>
    <property type="match status" value="1"/>
</dbReference>
<dbReference type="FunFam" id="1.20.1250.20:FF:000346">
    <property type="entry name" value="Transporter, major facilitator family"/>
    <property type="match status" value="1"/>
</dbReference>
<dbReference type="Pfam" id="PF07690">
    <property type="entry name" value="MFS_1"/>
    <property type="match status" value="1"/>
</dbReference>
<protein>
    <submittedName>
        <fullName evidence="7">Major facilitator transporter</fullName>
    </submittedName>
</protein>
<dbReference type="InterPro" id="IPR011701">
    <property type="entry name" value="MFS"/>
</dbReference>
<dbReference type="GO" id="GO:0046943">
    <property type="term" value="F:carboxylic acid transmembrane transporter activity"/>
    <property type="evidence" value="ECO:0007669"/>
    <property type="project" value="TreeGrafter"/>
</dbReference>
<accession>A0A158GEC3</accession>
<feature type="transmembrane region" description="Helical" evidence="5">
    <location>
        <begin position="124"/>
        <end position="145"/>
    </location>
</feature>
<gene>
    <name evidence="7" type="ORF">AWB64_02693</name>
</gene>
<dbReference type="OrthoDB" id="183263at2"/>
<feature type="transmembrane region" description="Helical" evidence="5">
    <location>
        <begin position="188"/>
        <end position="206"/>
    </location>
</feature>
<organism evidence="7 8">
    <name type="scientific">Caballeronia sordidicola</name>
    <name type="common">Burkholderia sordidicola</name>
    <dbReference type="NCBI Taxonomy" id="196367"/>
    <lineage>
        <taxon>Bacteria</taxon>
        <taxon>Pseudomonadati</taxon>
        <taxon>Pseudomonadota</taxon>
        <taxon>Betaproteobacteria</taxon>
        <taxon>Burkholderiales</taxon>
        <taxon>Burkholderiaceae</taxon>
        <taxon>Caballeronia</taxon>
    </lineage>
</organism>
<keyword evidence="4 5" id="KW-0472">Membrane</keyword>
<feature type="transmembrane region" description="Helical" evidence="5">
    <location>
        <begin position="68"/>
        <end position="87"/>
    </location>
</feature>
<evidence type="ECO:0000256" key="3">
    <source>
        <dbReference type="ARBA" id="ARBA00022989"/>
    </source>
</evidence>
<comment type="subcellular location">
    <subcellularLocation>
        <location evidence="1">Membrane</location>
        <topology evidence="1">Multi-pass membrane protein</topology>
    </subcellularLocation>
</comment>
<dbReference type="PROSITE" id="PS00217">
    <property type="entry name" value="SUGAR_TRANSPORT_2"/>
    <property type="match status" value="1"/>
</dbReference>
<dbReference type="PROSITE" id="PS50850">
    <property type="entry name" value="MFS"/>
    <property type="match status" value="1"/>
</dbReference>
<feature type="transmembrane region" description="Helical" evidence="5">
    <location>
        <begin position="397"/>
        <end position="419"/>
    </location>
</feature>
<evidence type="ECO:0000313" key="7">
    <source>
        <dbReference type="EMBL" id="SAL30478.1"/>
    </source>
</evidence>
<feature type="transmembrane region" description="Helical" evidence="5">
    <location>
        <begin position="245"/>
        <end position="265"/>
    </location>
</feature>
<dbReference type="Gene3D" id="1.20.1250.20">
    <property type="entry name" value="MFS general substrate transporter like domains"/>
    <property type="match status" value="2"/>
</dbReference>
<dbReference type="InterPro" id="IPR020846">
    <property type="entry name" value="MFS_dom"/>
</dbReference>
<feature type="transmembrane region" description="Helical" evidence="5">
    <location>
        <begin position="277"/>
        <end position="298"/>
    </location>
</feature>
<dbReference type="SUPFAM" id="SSF103473">
    <property type="entry name" value="MFS general substrate transporter"/>
    <property type="match status" value="1"/>
</dbReference>
<dbReference type="InterPro" id="IPR005829">
    <property type="entry name" value="Sugar_transporter_CS"/>
</dbReference>
<feature type="transmembrane region" description="Helical" evidence="5">
    <location>
        <begin position="99"/>
        <end position="118"/>
    </location>
</feature>
<feature type="transmembrane region" description="Helical" evidence="5">
    <location>
        <begin position="334"/>
        <end position="360"/>
    </location>
</feature>
<feature type="transmembrane region" description="Helical" evidence="5">
    <location>
        <begin position="310"/>
        <end position="328"/>
    </location>
</feature>
<feature type="domain" description="Major facilitator superfamily (MFS) profile" evidence="6">
    <location>
        <begin position="33"/>
        <end position="423"/>
    </location>
</feature>
<dbReference type="CDD" id="cd17371">
    <property type="entry name" value="MFS_MucK"/>
    <property type="match status" value="1"/>
</dbReference>
<dbReference type="EMBL" id="FCOC02000006">
    <property type="protein sequence ID" value="SAL30478.1"/>
    <property type="molecule type" value="Genomic_DNA"/>
</dbReference>
<feature type="transmembrane region" description="Helical" evidence="5">
    <location>
        <begin position="372"/>
        <end position="391"/>
    </location>
</feature>
<evidence type="ECO:0000256" key="2">
    <source>
        <dbReference type="ARBA" id="ARBA00022692"/>
    </source>
</evidence>
<dbReference type="GO" id="GO:0005886">
    <property type="term" value="C:plasma membrane"/>
    <property type="evidence" value="ECO:0007669"/>
    <property type="project" value="TreeGrafter"/>
</dbReference>
<sequence length="431" mass="47162">MSQTPHRPLSPDKRGDTGLAAFYKELTTQERRTFWTCFTGWGLDALDFMIYPLVIGTIMTLWKVDTGIAGLAVTGTLLTSAIGGWLAGYLADRIGRVKTLQITVAWFCIFSIACAFVQNFDQLMIARAILGFGFGGEWAAGAVLIGETIRPQFRGRAVGVVQSAWAVGWGAAVLLQAVMFLVFPPETAWRAMFAFGVLPALLLVYMRRHVKEPEIADRARKQRAVDGDAPSLWEIFRPGTLKTTLLGSVFMMGCQGGYYAISTWIPTFLKTERHLTVINSTGYLGFLITGSFLGYLFGAWMADRFGRKKLFVSFSIAAIIVVLAYTQFTISNEAIRWLGFPLGFFSSGYLAGVGSFLSELYPTRLRGSGQGFCYNFGRGMGALFPALVGAFSVRFGLATAIAIFAVVAYALLLLSAAMLPETRGIELDDIK</sequence>
<feature type="transmembrane region" description="Helical" evidence="5">
    <location>
        <begin position="157"/>
        <end position="182"/>
    </location>
</feature>
<dbReference type="FunFam" id="1.20.1250.20:FF:000253">
    <property type="entry name" value="Transporter, major facilitator family"/>
    <property type="match status" value="1"/>
</dbReference>
<evidence type="ECO:0000313" key="8">
    <source>
        <dbReference type="Proteomes" id="UP000054893"/>
    </source>
</evidence>
<name>A0A158GEC3_CABSO</name>
<dbReference type="RefSeq" id="WP_060819558.1">
    <property type="nucleotide sequence ID" value="NZ_FCOC02000006.1"/>
</dbReference>